<proteinExistence type="inferred from homology"/>
<evidence type="ECO:0000256" key="5">
    <source>
        <dbReference type="ARBA" id="ARBA00023163"/>
    </source>
</evidence>
<evidence type="ECO:0000313" key="9">
    <source>
        <dbReference type="EMBL" id="KAB7836986.1"/>
    </source>
</evidence>
<feature type="domain" description="OmpR/PhoB-type" evidence="8">
    <location>
        <begin position="18"/>
        <end position="124"/>
    </location>
</feature>
<keyword evidence="4 6" id="KW-0238">DNA-binding</keyword>
<gene>
    <name evidence="9" type="ORF">FRZ00_24800</name>
</gene>
<organism evidence="9 10">
    <name type="scientific">Streptomyces mobaraensis</name>
    <name type="common">Streptoverticillium mobaraense</name>
    <dbReference type="NCBI Taxonomy" id="35621"/>
    <lineage>
        <taxon>Bacteria</taxon>
        <taxon>Bacillati</taxon>
        <taxon>Actinomycetota</taxon>
        <taxon>Actinomycetes</taxon>
        <taxon>Kitasatosporales</taxon>
        <taxon>Streptomycetaceae</taxon>
        <taxon>Streptomyces</taxon>
    </lineage>
</organism>
<dbReference type="CDD" id="cd05466">
    <property type="entry name" value="PBP2_LTTR_substrate"/>
    <property type="match status" value="1"/>
</dbReference>
<dbReference type="InterPro" id="IPR011990">
    <property type="entry name" value="TPR-like_helical_dom_sf"/>
</dbReference>
<dbReference type="SMART" id="SM01043">
    <property type="entry name" value="BTAD"/>
    <property type="match status" value="1"/>
</dbReference>
<keyword evidence="2" id="KW-0902">Two-component regulatory system</keyword>
<comment type="similarity">
    <text evidence="1">Belongs to the AfsR/DnrI/RedD regulatory family.</text>
</comment>
<dbReference type="PANTHER" id="PTHR35807">
    <property type="entry name" value="TRANSCRIPTIONAL REGULATOR REDD-RELATED"/>
    <property type="match status" value="1"/>
</dbReference>
<dbReference type="InterPro" id="IPR001867">
    <property type="entry name" value="OmpR/PhoB-type_DNA-bd"/>
</dbReference>
<feature type="compositionally biased region" description="Pro residues" evidence="7">
    <location>
        <begin position="281"/>
        <end position="295"/>
    </location>
</feature>
<dbReference type="InterPro" id="IPR005119">
    <property type="entry name" value="LysR_subst-bd"/>
</dbReference>
<keyword evidence="5" id="KW-0804">Transcription</keyword>
<keyword evidence="3" id="KW-0805">Transcription regulation</keyword>
<dbReference type="Pfam" id="PF03466">
    <property type="entry name" value="LysR_substrate"/>
    <property type="match status" value="1"/>
</dbReference>
<dbReference type="Pfam" id="PF03704">
    <property type="entry name" value="BTAD"/>
    <property type="match status" value="1"/>
</dbReference>
<evidence type="ECO:0000259" key="8">
    <source>
        <dbReference type="PROSITE" id="PS51755"/>
    </source>
</evidence>
<evidence type="ECO:0000256" key="7">
    <source>
        <dbReference type="SAM" id="MobiDB-lite"/>
    </source>
</evidence>
<dbReference type="OrthoDB" id="134712at2"/>
<dbReference type="CDD" id="cd15831">
    <property type="entry name" value="BTAD"/>
    <property type="match status" value="1"/>
</dbReference>
<feature type="region of interest" description="Disordered" evidence="7">
    <location>
        <begin position="276"/>
        <end position="315"/>
    </location>
</feature>
<dbReference type="AlphaFoldDB" id="A0A5N5W2R4"/>
<dbReference type="Gene3D" id="3.40.190.290">
    <property type="match status" value="1"/>
</dbReference>
<feature type="DNA-binding region" description="OmpR/PhoB-type" evidence="6">
    <location>
        <begin position="18"/>
        <end position="124"/>
    </location>
</feature>
<dbReference type="EMBL" id="VOKX01000098">
    <property type="protein sequence ID" value="KAB7836986.1"/>
    <property type="molecule type" value="Genomic_DNA"/>
</dbReference>
<evidence type="ECO:0000256" key="4">
    <source>
        <dbReference type="ARBA" id="ARBA00023125"/>
    </source>
</evidence>
<dbReference type="SUPFAM" id="SSF53850">
    <property type="entry name" value="Periplasmic binding protein-like II"/>
    <property type="match status" value="1"/>
</dbReference>
<dbReference type="GO" id="GO:0003677">
    <property type="term" value="F:DNA binding"/>
    <property type="evidence" value="ECO:0007669"/>
    <property type="project" value="UniProtKB-UniRule"/>
</dbReference>
<dbReference type="Proteomes" id="UP000327000">
    <property type="component" value="Unassembled WGS sequence"/>
</dbReference>
<evidence type="ECO:0000256" key="2">
    <source>
        <dbReference type="ARBA" id="ARBA00023012"/>
    </source>
</evidence>
<evidence type="ECO:0000313" key="10">
    <source>
        <dbReference type="Proteomes" id="UP000327000"/>
    </source>
</evidence>
<dbReference type="Gene3D" id="1.10.10.10">
    <property type="entry name" value="Winged helix-like DNA-binding domain superfamily/Winged helix DNA-binding domain"/>
    <property type="match status" value="1"/>
</dbReference>
<dbReference type="SUPFAM" id="SSF48452">
    <property type="entry name" value="TPR-like"/>
    <property type="match status" value="1"/>
</dbReference>
<evidence type="ECO:0000256" key="3">
    <source>
        <dbReference type="ARBA" id="ARBA00023015"/>
    </source>
</evidence>
<accession>A0A5N5W2R4</accession>
<dbReference type="InterPro" id="IPR051677">
    <property type="entry name" value="AfsR-DnrI-RedD_regulator"/>
</dbReference>
<dbReference type="Pfam" id="PF00486">
    <property type="entry name" value="Trans_reg_C"/>
    <property type="match status" value="1"/>
</dbReference>
<protein>
    <recommendedName>
        <fullName evidence="8">OmpR/PhoB-type domain-containing protein</fullName>
    </recommendedName>
</protein>
<evidence type="ECO:0000256" key="1">
    <source>
        <dbReference type="ARBA" id="ARBA00005820"/>
    </source>
</evidence>
<evidence type="ECO:0000256" key="6">
    <source>
        <dbReference type="PROSITE-ProRule" id="PRU01091"/>
    </source>
</evidence>
<sequence>MSVQMATGPAARDEEAGFRERAADDASALRLRVLGPMSAQYDGAELALGPRRHRALLALLLVRLGRVVPTGVLVDDLWGYAPPRRAVATLQSYVCHLRRALDSPAGRTGPSLLHYRAPGYVLRLAPEQVDVQRFELTVAAGNRLLERRNLPAARDVFTEALGLWQGSPYQEFEEIGALADESGRLEQIRLTAVEGLAEARLGLGEVAVVAAELAPEARRHPTRERLVGHLMTALSALGRQAEALRVHERTRACLAEEFGVDIGAELRRVHAAVLRQEPLERPPAPPASRTPPAPAGGPGLLLGPGPWPPDTWPAGNAPRVPGELRVATLQSISIGVIPPALRVWYQENPASQVVLTEYMNAAELQAAVTSGAADVAVGPLPDSWPHPVRLLGTEEFAIVLPPDDPVAAASGARMPFTVLRDRAWVRLAPRNGLARFLDEGCAAAGFHPRTAMLTELSAAAPMLTHSGLGPALIPANMVPRHFPGRVILPDPPIRRTLAAYANGPLDAVAAAFVETLAARSSVGP</sequence>
<dbReference type="SMART" id="SM00862">
    <property type="entry name" value="Trans_reg_C"/>
    <property type="match status" value="1"/>
</dbReference>
<dbReference type="InterPro" id="IPR036388">
    <property type="entry name" value="WH-like_DNA-bd_sf"/>
</dbReference>
<dbReference type="RefSeq" id="WP_004940974.1">
    <property type="nucleotide sequence ID" value="NZ_JBFADJ010000018.1"/>
</dbReference>
<dbReference type="GO" id="GO:0006355">
    <property type="term" value="P:regulation of DNA-templated transcription"/>
    <property type="evidence" value="ECO:0007669"/>
    <property type="project" value="InterPro"/>
</dbReference>
<dbReference type="PANTHER" id="PTHR35807:SF1">
    <property type="entry name" value="TRANSCRIPTIONAL REGULATOR REDD"/>
    <property type="match status" value="1"/>
</dbReference>
<comment type="caution">
    <text evidence="9">The sequence shown here is derived from an EMBL/GenBank/DDBJ whole genome shotgun (WGS) entry which is preliminary data.</text>
</comment>
<name>A0A5N5W2R4_STRMB</name>
<dbReference type="GO" id="GO:0000160">
    <property type="term" value="P:phosphorelay signal transduction system"/>
    <property type="evidence" value="ECO:0007669"/>
    <property type="project" value="UniProtKB-KW"/>
</dbReference>
<keyword evidence="10" id="KW-1185">Reference proteome</keyword>
<dbReference type="Gene3D" id="1.25.40.10">
    <property type="entry name" value="Tetratricopeptide repeat domain"/>
    <property type="match status" value="1"/>
</dbReference>
<dbReference type="InterPro" id="IPR005158">
    <property type="entry name" value="BTAD"/>
</dbReference>
<dbReference type="PROSITE" id="PS51755">
    <property type="entry name" value="OMPR_PHOB"/>
    <property type="match status" value="1"/>
</dbReference>
<dbReference type="InterPro" id="IPR016032">
    <property type="entry name" value="Sig_transdc_resp-reg_C-effctor"/>
</dbReference>
<reference evidence="9 10" key="1">
    <citation type="journal article" date="2019" name="Microb. Cell Fact.">
        <title>Exploring novel herbicidin analogues by transcriptional regulator overexpression and MS/MS molecular networking.</title>
        <authorList>
            <person name="Shi Y."/>
            <person name="Gu R."/>
            <person name="Li Y."/>
            <person name="Wang X."/>
            <person name="Ren W."/>
            <person name="Li X."/>
            <person name="Wang L."/>
            <person name="Xie Y."/>
            <person name="Hong B."/>
        </authorList>
    </citation>
    <scope>NUCLEOTIDE SEQUENCE [LARGE SCALE GENOMIC DNA]</scope>
    <source>
        <strain evidence="9 10">US-43</strain>
    </source>
</reference>
<dbReference type="SUPFAM" id="SSF46894">
    <property type="entry name" value="C-terminal effector domain of the bipartite response regulators"/>
    <property type="match status" value="1"/>
</dbReference>